<keyword evidence="4 6" id="KW-0378">Hydrolase</keyword>
<dbReference type="AlphaFoldDB" id="E4L8E4"/>
<gene>
    <name evidence="6" type="primary">xseB</name>
    <name evidence="8" type="ORF">HMPREF9220_1127</name>
</gene>
<organism evidence="8 9">
    <name type="scientific">Dialister micraerophilus UPII 345-E</name>
    <dbReference type="NCBI Taxonomy" id="910314"/>
    <lineage>
        <taxon>Bacteria</taxon>
        <taxon>Bacillati</taxon>
        <taxon>Bacillota</taxon>
        <taxon>Negativicutes</taxon>
        <taxon>Veillonellales</taxon>
        <taxon>Veillonellaceae</taxon>
        <taxon>Dialister</taxon>
    </lineage>
</organism>
<evidence type="ECO:0000256" key="1">
    <source>
        <dbReference type="ARBA" id="ARBA00009998"/>
    </source>
</evidence>
<keyword evidence="7" id="KW-0175">Coiled coil</keyword>
<dbReference type="OrthoDB" id="1924430at2"/>
<accession>E4L8E4</accession>
<keyword evidence="3 6" id="KW-0540">Nuclease</keyword>
<proteinExistence type="inferred from homology"/>
<protein>
    <recommendedName>
        <fullName evidence="6">Exodeoxyribonuclease 7 small subunit</fullName>
        <ecNumber evidence="6">3.1.11.6</ecNumber>
    </recommendedName>
    <alternativeName>
        <fullName evidence="6">Exodeoxyribonuclease VII small subunit</fullName>
        <shortName evidence="6">Exonuclease VII small subunit</shortName>
    </alternativeName>
</protein>
<dbReference type="Gene3D" id="1.10.287.1040">
    <property type="entry name" value="Exonuclease VII, small subunit"/>
    <property type="match status" value="1"/>
</dbReference>
<dbReference type="Pfam" id="PF02609">
    <property type="entry name" value="Exonuc_VII_S"/>
    <property type="match status" value="1"/>
</dbReference>
<comment type="subunit">
    <text evidence="6">Heterooligomer composed of large and small subunits.</text>
</comment>
<evidence type="ECO:0000256" key="2">
    <source>
        <dbReference type="ARBA" id="ARBA00022490"/>
    </source>
</evidence>
<keyword evidence="2 6" id="KW-0963">Cytoplasm</keyword>
<dbReference type="HAMAP" id="MF_00337">
    <property type="entry name" value="Exonuc_7_S"/>
    <property type="match status" value="1"/>
</dbReference>
<keyword evidence="5 6" id="KW-0269">Exonuclease</keyword>
<dbReference type="InterPro" id="IPR037004">
    <property type="entry name" value="Exonuc_VII_ssu_sf"/>
</dbReference>
<comment type="subcellular location">
    <subcellularLocation>
        <location evidence="6">Cytoplasm</location>
    </subcellularLocation>
</comment>
<evidence type="ECO:0000256" key="6">
    <source>
        <dbReference type="HAMAP-Rule" id="MF_00337"/>
    </source>
</evidence>
<dbReference type="GO" id="GO:0008855">
    <property type="term" value="F:exodeoxyribonuclease VII activity"/>
    <property type="evidence" value="ECO:0007669"/>
    <property type="project" value="UniProtKB-UniRule"/>
</dbReference>
<dbReference type="RefSeq" id="WP_007554409.1">
    <property type="nucleotide sequence ID" value="NZ_AENT01000012.1"/>
</dbReference>
<comment type="caution">
    <text evidence="8">The sequence shown here is derived from an EMBL/GenBank/DDBJ whole genome shotgun (WGS) entry which is preliminary data.</text>
</comment>
<comment type="function">
    <text evidence="6">Bidirectionally degrades single-stranded DNA into large acid-insoluble oligonucleotides, which are then degraded further into small acid-soluble oligonucleotides.</text>
</comment>
<evidence type="ECO:0000256" key="4">
    <source>
        <dbReference type="ARBA" id="ARBA00022801"/>
    </source>
</evidence>
<evidence type="ECO:0000313" key="8">
    <source>
        <dbReference type="EMBL" id="EFR43002.1"/>
    </source>
</evidence>
<feature type="coiled-coil region" evidence="7">
    <location>
        <begin position="5"/>
        <end position="70"/>
    </location>
</feature>
<dbReference type="EC" id="3.1.11.6" evidence="6"/>
<comment type="similarity">
    <text evidence="1 6">Belongs to the XseB family.</text>
</comment>
<dbReference type="NCBIfam" id="TIGR01280">
    <property type="entry name" value="xseB"/>
    <property type="match status" value="1"/>
</dbReference>
<dbReference type="SUPFAM" id="SSF116842">
    <property type="entry name" value="XseB-like"/>
    <property type="match status" value="1"/>
</dbReference>
<dbReference type="GO" id="GO:0005737">
    <property type="term" value="C:cytoplasm"/>
    <property type="evidence" value="ECO:0007669"/>
    <property type="project" value="UniProtKB-SubCell"/>
</dbReference>
<dbReference type="InterPro" id="IPR003761">
    <property type="entry name" value="Exonuc_VII_S"/>
</dbReference>
<sequence length="87" mass="10072">MSQKSNSFENEIKKLENSVNNIENKNLSIEEMLVEFKSGTIAAKKCLEILNDAESQIKLISEEIDNILEESVNDDRKHFERKKESDQ</sequence>
<dbReference type="GO" id="GO:0006308">
    <property type="term" value="P:DNA catabolic process"/>
    <property type="evidence" value="ECO:0007669"/>
    <property type="project" value="UniProtKB-UniRule"/>
</dbReference>
<name>E4L8E4_9FIRM</name>
<dbReference type="EMBL" id="AENT01000012">
    <property type="protein sequence ID" value="EFR43002.1"/>
    <property type="molecule type" value="Genomic_DNA"/>
</dbReference>
<evidence type="ECO:0000256" key="7">
    <source>
        <dbReference type="SAM" id="Coils"/>
    </source>
</evidence>
<evidence type="ECO:0000256" key="3">
    <source>
        <dbReference type="ARBA" id="ARBA00022722"/>
    </source>
</evidence>
<dbReference type="Proteomes" id="UP000004594">
    <property type="component" value="Unassembled WGS sequence"/>
</dbReference>
<reference evidence="8 9" key="1">
    <citation type="submission" date="2010-11" db="EMBL/GenBank/DDBJ databases">
        <authorList>
            <person name="Durkin A.S."/>
            <person name="Madupu R."/>
            <person name="Torralba M."/>
            <person name="Gillis M."/>
            <person name="Methe B."/>
            <person name="Sutton G."/>
            <person name="Nelson K.E."/>
        </authorList>
    </citation>
    <scope>NUCLEOTIDE SEQUENCE [LARGE SCALE GENOMIC DNA]</scope>
    <source>
        <strain evidence="8 9">UPII 345-E</strain>
    </source>
</reference>
<evidence type="ECO:0000313" key="9">
    <source>
        <dbReference type="Proteomes" id="UP000004594"/>
    </source>
</evidence>
<dbReference type="GO" id="GO:0009318">
    <property type="term" value="C:exodeoxyribonuclease VII complex"/>
    <property type="evidence" value="ECO:0007669"/>
    <property type="project" value="UniProtKB-UniRule"/>
</dbReference>
<comment type="catalytic activity">
    <reaction evidence="6">
        <text>Exonucleolytic cleavage in either 5'- to 3'- or 3'- to 5'-direction to yield nucleoside 5'-phosphates.</text>
        <dbReference type="EC" id="3.1.11.6"/>
    </reaction>
</comment>
<evidence type="ECO:0000256" key="5">
    <source>
        <dbReference type="ARBA" id="ARBA00022839"/>
    </source>
</evidence>